<dbReference type="InterPro" id="IPR006664">
    <property type="entry name" value="OMP_bac"/>
</dbReference>
<dbReference type="NCBIfam" id="TIGR02802">
    <property type="entry name" value="Pal_lipo"/>
    <property type="match status" value="1"/>
</dbReference>
<evidence type="ECO:0000259" key="11">
    <source>
        <dbReference type="PROSITE" id="PS51123"/>
    </source>
</evidence>
<dbReference type="AlphaFoldDB" id="A0AA97I168"/>
<comment type="subcellular location">
    <subcellularLocation>
        <location evidence="8">Cell outer membrane</location>
        <topology evidence="8">Lipid-anchor</topology>
    </subcellularLocation>
</comment>
<dbReference type="GO" id="GO:0051301">
    <property type="term" value="P:cell division"/>
    <property type="evidence" value="ECO:0007669"/>
    <property type="project" value="UniProtKB-UniRule"/>
</dbReference>
<reference evidence="12 13" key="1">
    <citation type="submission" date="2023-10" db="EMBL/GenBank/DDBJ databases">
        <title>Complete genome sequence of a Sphingomonadaceae bacterium.</title>
        <authorList>
            <person name="Yan C."/>
        </authorList>
    </citation>
    <scope>NUCLEOTIDE SEQUENCE [LARGE SCALE GENOMIC DNA]</scope>
    <source>
        <strain evidence="12 13">SCSIO 66989</strain>
    </source>
</reference>
<feature type="chain" id="PRO_5041636173" description="Peptidoglycan-associated lipoprotein" evidence="10">
    <location>
        <begin position="29"/>
        <end position="183"/>
    </location>
</feature>
<evidence type="ECO:0000256" key="3">
    <source>
        <dbReference type="ARBA" id="ARBA00023136"/>
    </source>
</evidence>
<keyword evidence="4 8" id="KW-0564">Palmitate</keyword>
<dbReference type="HAMAP" id="MF_02204">
    <property type="entry name" value="Pal"/>
    <property type="match status" value="1"/>
</dbReference>
<dbReference type="Pfam" id="PF00691">
    <property type="entry name" value="OmpA"/>
    <property type="match status" value="1"/>
</dbReference>
<dbReference type="Gene3D" id="3.30.1330.60">
    <property type="entry name" value="OmpA-like domain"/>
    <property type="match status" value="1"/>
</dbReference>
<keyword evidence="13" id="KW-1185">Reference proteome</keyword>
<evidence type="ECO:0000256" key="4">
    <source>
        <dbReference type="ARBA" id="ARBA00023139"/>
    </source>
</evidence>
<dbReference type="PANTHER" id="PTHR30329">
    <property type="entry name" value="STATOR ELEMENT OF FLAGELLAR MOTOR COMPLEX"/>
    <property type="match status" value="1"/>
</dbReference>
<dbReference type="PRINTS" id="PR01021">
    <property type="entry name" value="OMPADOMAIN"/>
</dbReference>
<dbReference type="SUPFAM" id="SSF103088">
    <property type="entry name" value="OmpA-like"/>
    <property type="match status" value="1"/>
</dbReference>
<dbReference type="PANTHER" id="PTHR30329:SF21">
    <property type="entry name" value="LIPOPROTEIN YIAD-RELATED"/>
    <property type="match status" value="1"/>
</dbReference>
<comment type="subunit">
    <text evidence="8">The Tol-Pal system is composed of five core proteins: the inner membrane proteins TolA, TolQ and TolR, the periplasmic protein TolB and the outer membrane protein Pal. They form a network linking the inner and outer membranes and the peptidoglycan layer.</text>
</comment>
<keyword evidence="7 8" id="KW-0131">Cell cycle</keyword>
<keyword evidence="5 8" id="KW-0998">Cell outer membrane</keyword>
<feature type="domain" description="OmpA-like" evidence="11">
    <location>
        <begin position="68"/>
        <end position="183"/>
    </location>
</feature>
<dbReference type="InterPro" id="IPR006690">
    <property type="entry name" value="OMPA-like_CS"/>
</dbReference>
<dbReference type="Proteomes" id="UP001302429">
    <property type="component" value="Chromosome"/>
</dbReference>
<evidence type="ECO:0000256" key="5">
    <source>
        <dbReference type="ARBA" id="ARBA00023237"/>
    </source>
</evidence>
<keyword evidence="2 8" id="KW-0732">Signal</keyword>
<dbReference type="PROSITE" id="PS01068">
    <property type="entry name" value="OMPA_1"/>
    <property type="match status" value="1"/>
</dbReference>
<dbReference type="InterPro" id="IPR006665">
    <property type="entry name" value="OmpA-like"/>
</dbReference>
<dbReference type="InterPro" id="IPR039001">
    <property type="entry name" value="Pal"/>
</dbReference>
<dbReference type="EMBL" id="CP136594">
    <property type="protein sequence ID" value="WOE75752.1"/>
    <property type="molecule type" value="Genomic_DNA"/>
</dbReference>
<dbReference type="PROSITE" id="PS51257">
    <property type="entry name" value="PROKAR_LIPOPROTEIN"/>
    <property type="match status" value="1"/>
</dbReference>
<dbReference type="KEGG" id="acoa:RB602_03295"/>
<evidence type="ECO:0000256" key="2">
    <source>
        <dbReference type="ARBA" id="ARBA00022729"/>
    </source>
</evidence>
<keyword evidence="6 8" id="KW-0449">Lipoprotein</keyword>
<evidence type="ECO:0000256" key="10">
    <source>
        <dbReference type="SAM" id="SignalP"/>
    </source>
</evidence>
<dbReference type="RefSeq" id="WP_317082921.1">
    <property type="nucleotide sequence ID" value="NZ_CP136594.1"/>
</dbReference>
<evidence type="ECO:0000256" key="6">
    <source>
        <dbReference type="ARBA" id="ARBA00023288"/>
    </source>
</evidence>
<organism evidence="12 13">
    <name type="scientific">Alterisphingorhabdus coralli</name>
    <dbReference type="NCBI Taxonomy" id="3071408"/>
    <lineage>
        <taxon>Bacteria</taxon>
        <taxon>Pseudomonadati</taxon>
        <taxon>Pseudomonadota</taxon>
        <taxon>Alphaproteobacteria</taxon>
        <taxon>Sphingomonadales</taxon>
        <taxon>Sphingomonadaceae</taxon>
        <taxon>Alterisphingorhabdus (ex Yan et al. 2024)</taxon>
    </lineage>
</organism>
<dbReference type="CDD" id="cd07185">
    <property type="entry name" value="OmpA_C-like"/>
    <property type="match status" value="1"/>
</dbReference>
<feature type="region of interest" description="Disordered" evidence="9">
    <location>
        <begin position="33"/>
        <end position="62"/>
    </location>
</feature>
<gene>
    <name evidence="8 12" type="primary">pal</name>
    <name evidence="12" type="ORF">RB602_03295</name>
</gene>
<protein>
    <recommendedName>
        <fullName evidence="8">Peptidoglycan-associated lipoprotein</fullName>
        <shortName evidence="8">PAL</shortName>
    </recommendedName>
</protein>
<comment type="function">
    <text evidence="8">Part of the Tol-Pal system, which plays a role in outer membrane invagination during cell division and is important for maintaining outer membrane integrity.</text>
</comment>
<evidence type="ECO:0000256" key="8">
    <source>
        <dbReference type="HAMAP-Rule" id="MF_02204"/>
    </source>
</evidence>
<evidence type="ECO:0000313" key="12">
    <source>
        <dbReference type="EMBL" id="WOE75752.1"/>
    </source>
</evidence>
<dbReference type="InterPro" id="IPR050330">
    <property type="entry name" value="Bact_OuterMem_StrucFunc"/>
</dbReference>
<keyword evidence="1 8" id="KW-0132">Cell division</keyword>
<comment type="similarity">
    <text evidence="8">Belongs to the Pal lipoprotein family.</text>
</comment>
<evidence type="ECO:0000256" key="1">
    <source>
        <dbReference type="ARBA" id="ARBA00022618"/>
    </source>
</evidence>
<dbReference type="PROSITE" id="PS51123">
    <property type="entry name" value="OMPA_2"/>
    <property type="match status" value="1"/>
</dbReference>
<sequence length="183" mass="19758">MIRTVSNTLTSRHLGRAALISVSVLSLAACGKKAPPELPPEPVAQTPTSQGPVGQLPVQTGPVPGSQADFIASVRSDRVLFDTDRFNIDSDDQVTLQSQAQWLSRYPGKQIVIEGHADERGTRDYNLALGERRANAAKNYLVTLGVAPSRIRVISYGKERPEALGSTEAAWAQNRRAVTVTVQ</sequence>
<evidence type="ECO:0000256" key="7">
    <source>
        <dbReference type="ARBA" id="ARBA00023306"/>
    </source>
</evidence>
<accession>A0AA97I168</accession>
<proteinExistence type="inferred from homology"/>
<dbReference type="InterPro" id="IPR036737">
    <property type="entry name" value="OmpA-like_sf"/>
</dbReference>
<dbReference type="InterPro" id="IPR014169">
    <property type="entry name" value="Pal_lipo_C"/>
</dbReference>
<evidence type="ECO:0000256" key="9">
    <source>
        <dbReference type="SAM" id="MobiDB-lite"/>
    </source>
</evidence>
<feature type="signal peptide" evidence="10">
    <location>
        <begin position="1"/>
        <end position="28"/>
    </location>
</feature>
<name>A0AA97I168_9SPHN</name>
<evidence type="ECO:0000313" key="13">
    <source>
        <dbReference type="Proteomes" id="UP001302429"/>
    </source>
</evidence>
<dbReference type="GO" id="GO:0009279">
    <property type="term" value="C:cell outer membrane"/>
    <property type="evidence" value="ECO:0007669"/>
    <property type="project" value="UniProtKB-SubCell"/>
</dbReference>
<keyword evidence="3 8" id="KW-0472">Membrane</keyword>